<dbReference type="Proteomes" id="UP000006365">
    <property type="component" value="Chromosome"/>
</dbReference>
<proteinExistence type="inferred from homology"/>
<evidence type="ECO:0000256" key="7">
    <source>
        <dbReference type="ARBA" id="ARBA00023679"/>
    </source>
</evidence>
<dbReference type="Pfam" id="PF14803">
    <property type="entry name" value="Zn_ribbon_Nudix"/>
    <property type="match status" value="1"/>
</dbReference>
<comment type="catalytic activity">
    <reaction evidence="7">
        <text>a 5'-end NAD(+)-phospho-ribonucleoside in mRNA + H2O = a 5'-end phospho-adenosine-phospho-ribonucleoside in mRNA + beta-nicotinamide D-ribonucleotide + 2 H(+)</text>
        <dbReference type="Rhea" id="RHEA:60876"/>
        <dbReference type="Rhea" id="RHEA-COMP:15698"/>
        <dbReference type="Rhea" id="RHEA-COMP:15719"/>
        <dbReference type="ChEBI" id="CHEBI:14649"/>
        <dbReference type="ChEBI" id="CHEBI:15377"/>
        <dbReference type="ChEBI" id="CHEBI:15378"/>
        <dbReference type="ChEBI" id="CHEBI:144029"/>
        <dbReference type="ChEBI" id="CHEBI:144051"/>
    </reaction>
    <physiologicalReaction direction="left-to-right" evidence="7">
        <dbReference type="Rhea" id="RHEA:60877"/>
    </physiologicalReaction>
</comment>
<comment type="similarity">
    <text evidence="3">Belongs to the Nudix hydrolase family. NudC subfamily.</text>
</comment>
<comment type="cofactor">
    <cofactor evidence="2">
        <name>Zn(2+)</name>
        <dbReference type="ChEBI" id="CHEBI:29105"/>
    </cofactor>
</comment>
<evidence type="ECO:0000256" key="2">
    <source>
        <dbReference type="ARBA" id="ARBA00001947"/>
    </source>
</evidence>
<keyword evidence="6" id="KW-0460">Magnesium</keyword>
<gene>
    <name evidence="9" type="ordered locus">Despr_3006</name>
</gene>
<evidence type="ECO:0000313" key="9">
    <source>
        <dbReference type="EMBL" id="ADW19139.1"/>
    </source>
</evidence>
<dbReference type="GO" id="GO:0035529">
    <property type="term" value="F:NADH pyrophosphatase activity"/>
    <property type="evidence" value="ECO:0007669"/>
    <property type="project" value="TreeGrafter"/>
</dbReference>
<evidence type="ECO:0000256" key="4">
    <source>
        <dbReference type="ARBA" id="ARBA00022723"/>
    </source>
</evidence>
<evidence type="ECO:0000256" key="5">
    <source>
        <dbReference type="ARBA" id="ARBA00022801"/>
    </source>
</evidence>
<dbReference type="RefSeq" id="WP_015725664.1">
    <property type="nucleotide sequence ID" value="NC_014972.1"/>
</dbReference>
<dbReference type="Gene3D" id="2.20.70.10">
    <property type="match status" value="1"/>
</dbReference>
<name>A0A7U3YPG2_DESPD</name>
<dbReference type="PANTHER" id="PTHR42904">
    <property type="entry name" value="NUDIX HYDROLASE, NUDC SUBFAMILY"/>
    <property type="match status" value="1"/>
</dbReference>
<evidence type="ECO:0000313" key="10">
    <source>
        <dbReference type="Proteomes" id="UP000006365"/>
    </source>
</evidence>
<evidence type="ECO:0000259" key="8">
    <source>
        <dbReference type="PROSITE" id="PS51462"/>
    </source>
</evidence>
<dbReference type="CDD" id="cd04678">
    <property type="entry name" value="NUDIX_MTH2_Nudt15"/>
    <property type="match status" value="1"/>
</dbReference>
<evidence type="ECO:0000256" key="1">
    <source>
        <dbReference type="ARBA" id="ARBA00001946"/>
    </source>
</evidence>
<dbReference type="InterPro" id="IPR000086">
    <property type="entry name" value="NUDIX_hydrolase_dom"/>
</dbReference>
<evidence type="ECO:0000256" key="6">
    <source>
        <dbReference type="ARBA" id="ARBA00022842"/>
    </source>
</evidence>
<accession>A0A7U3YPG2</accession>
<keyword evidence="4" id="KW-0479">Metal-binding</keyword>
<dbReference type="Pfam" id="PF00293">
    <property type="entry name" value="NUDIX"/>
    <property type="match status" value="1"/>
</dbReference>
<dbReference type="PROSITE" id="PS51462">
    <property type="entry name" value="NUDIX"/>
    <property type="match status" value="1"/>
</dbReference>
<dbReference type="EMBL" id="CP002364">
    <property type="protein sequence ID" value="ADW19139.1"/>
    <property type="molecule type" value="Genomic_DNA"/>
</dbReference>
<feature type="domain" description="Nudix hydrolase" evidence="8">
    <location>
        <begin position="53"/>
        <end position="181"/>
    </location>
</feature>
<dbReference type="GO" id="GO:0046872">
    <property type="term" value="F:metal ion binding"/>
    <property type="evidence" value="ECO:0007669"/>
    <property type="project" value="UniProtKB-KW"/>
</dbReference>
<dbReference type="PANTHER" id="PTHR42904:SF6">
    <property type="entry name" value="NAD-CAPPED RNA HYDROLASE NUDT12"/>
    <property type="match status" value="1"/>
</dbReference>
<dbReference type="GO" id="GO:0019677">
    <property type="term" value="P:NAD+ catabolic process"/>
    <property type="evidence" value="ECO:0007669"/>
    <property type="project" value="TreeGrafter"/>
</dbReference>
<protein>
    <submittedName>
        <fullName evidence="9">NUDIX hydrolase</fullName>
    </submittedName>
</protein>
<keyword evidence="10" id="KW-1185">Reference proteome</keyword>
<dbReference type="InterPro" id="IPR029401">
    <property type="entry name" value="Nudix_N"/>
</dbReference>
<dbReference type="InterPro" id="IPR020084">
    <property type="entry name" value="NUDIX_hydrolase_CS"/>
</dbReference>
<dbReference type="InterPro" id="IPR050241">
    <property type="entry name" value="NAD-cap_RNA_hydrolase_NudC"/>
</dbReference>
<dbReference type="SUPFAM" id="SSF55811">
    <property type="entry name" value="Nudix"/>
    <property type="match status" value="1"/>
</dbReference>
<dbReference type="AlphaFoldDB" id="A0A7U3YPG2"/>
<dbReference type="GO" id="GO:0006742">
    <property type="term" value="P:NADP+ catabolic process"/>
    <property type="evidence" value="ECO:0007669"/>
    <property type="project" value="TreeGrafter"/>
</dbReference>
<sequence length="199" mass="22492">MDLVQVFSNSGDLAGNNRRLHFCPQCGQRLHQKTLAKFERQRCDRCAFVHYLNPHPGITIIIRSREGKVLIGRRSERSRYGGRWCLPGGYIEYEESFIDTAHREVAEETGLKIRIDGIVNVVSNHLDDLHHTLVVVLTGQQSGGILRPGDDLTALRWIDGEQHKEIGYAFEADRSIVDCYFAGNIKILPIDPGAEQRLA</sequence>
<dbReference type="KEGG" id="dpr:Despr_3006"/>
<comment type="cofactor">
    <cofactor evidence="1">
        <name>Mg(2+)</name>
        <dbReference type="ChEBI" id="CHEBI:18420"/>
    </cofactor>
</comment>
<reference evidence="9 10" key="1">
    <citation type="journal article" date="2011" name="Stand. Genomic Sci.">
        <title>Complete genome sequence of Desulfobulbus propionicus type strain (1pr3).</title>
        <authorList>
            <person name="Pagani I."/>
            <person name="Lapidus A."/>
            <person name="Nolan M."/>
            <person name="Lucas S."/>
            <person name="Hammon N."/>
            <person name="Deshpande S."/>
            <person name="Cheng J.F."/>
            <person name="Chertkov O."/>
            <person name="Davenport K."/>
            <person name="Tapia R."/>
            <person name="Han C."/>
            <person name="Goodwin L."/>
            <person name="Pitluck S."/>
            <person name="Liolios K."/>
            <person name="Mavromatis K."/>
            <person name="Ivanova N."/>
            <person name="Mikhailova N."/>
            <person name="Pati A."/>
            <person name="Chen A."/>
            <person name="Palaniappan K."/>
            <person name="Land M."/>
            <person name="Hauser L."/>
            <person name="Chang Y.J."/>
            <person name="Jeffries C.D."/>
            <person name="Detter J.C."/>
            <person name="Brambilla E."/>
            <person name="Kannan K.P."/>
            <person name="Djao O.D."/>
            <person name="Rohde M."/>
            <person name="Pukall R."/>
            <person name="Spring S."/>
            <person name="Goker M."/>
            <person name="Sikorski J."/>
            <person name="Woyke T."/>
            <person name="Bristow J."/>
            <person name="Eisen J.A."/>
            <person name="Markowitz V."/>
            <person name="Hugenholtz P."/>
            <person name="Kyrpides N.C."/>
            <person name="Klenk H.P."/>
        </authorList>
    </citation>
    <scope>NUCLEOTIDE SEQUENCE [LARGE SCALE GENOMIC DNA]</scope>
    <source>
        <strain evidence="10">ATCC 33891 / DSM 2032 / 1pr3</strain>
    </source>
</reference>
<dbReference type="PROSITE" id="PS00893">
    <property type="entry name" value="NUDIX_BOX"/>
    <property type="match status" value="1"/>
</dbReference>
<dbReference type="GO" id="GO:0005829">
    <property type="term" value="C:cytosol"/>
    <property type="evidence" value="ECO:0007669"/>
    <property type="project" value="TreeGrafter"/>
</dbReference>
<keyword evidence="5 9" id="KW-0378">Hydrolase</keyword>
<dbReference type="Gene3D" id="3.90.79.10">
    <property type="entry name" value="Nucleoside Triphosphate Pyrophosphohydrolase"/>
    <property type="match status" value="1"/>
</dbReference>
<organism evidence="9 10">
    <name type="scientific">Desulfobulbus propionicus (strain ATCC 33891 / DSM 2032 / VKM B-1956 / 1pr3)</name>
    <dbReference type="NCBI Taxonomy" id="577650"/>
    <lineage>
        <taxon>Bacteria</taxon>
        <taxon>Pseudomonadati</taxon>
        <taxon>Thermodesulfobacteriota</taxon>
        <taxon>Desulfobulbia</taxon>
        <taxon>Desulfobulbales</taxon>
        <taxon>Desulfobulbaceae</taxon>
        <taxon>Desulfobulbus</taxon>
    </lineage>
</organism>
<evidence type="ECO:0000256" key="3">
    <source>
        <dbReference type="ARBA" id="ARBA00009595"/>
    </source>
</evidence>
<dbReference type="InterPro" id="IPR015797">
    <property type="entry name" value="NUDIX_hydrolase-like_dom_sf"/>
</dbReference>